<evidence type="ECO:0000313" key="2">
    <source>
        <dbReference type="EMBL" id="SVE57329.1"/>
    </source>
</evidence>
<dbReference type="Gene3D" id="2.120.10.30">
    <property type="entry name" value="TolB, C-terminal domain"/>
    <property type="match status" value="1"/>
</dbReference>
<dbReference type="InterPro" id="IPR011042">
    <property type="entry name" value="6-blade_b-propeller_TolB-like"/>
</dbReference>
<dbReference type="InterPro" id="IPR001258">
    <property type="entry name" value="NHL_repeat"/>
</dbReference>
<sequence length="64" mass="7272">EEADARAKANLEPDLELFGGDPHEESAHTEKYFWGPVSVKLDAEGKIYVTESNRHRIQIYERGA</sequence>
<proteinExistence type="predicted"/>
<reference evidence="2" key="1">
    <citation type="submission" date="2018-05" db="EMBL/GenBank/DDBJ databases">
        <authorList>
            <person name="Lanie J.A."/>
            <person name="Ng W.-L."/>
            <person name="Kazmierczak K.M."/>
            <person name="Andrzejewski T.M."/>
            <person name="Davidsen T.M."/>
            <person name="Wayne K.J."/>
            <person name="Tettelin H."/>
            <person name="Glass J.I."/>
            <person name="Rusch D."/>
            <person name="Podicherti R."/>
            <person name="Tsui H.-C.T."/>
            <person name="Winkler M.E."/>
        </authorList>
    </citation>
    <scope>NUCLEOTIDE SEQUENCE</scope>
</reference>
<evidence type="ECO:0008006" key="3">
    <source>
        <dbReference type="Google" id="ProtNLM"/>
    </source>
</evidence>
<accession>A0A383EL18</accession>
<keyword evidence="1" id="KW-0677">Repeat</keyword>
<dbReference type="Pfam" id="PF01436">
    <property type="entry name" value="NHL"/>
    <property type="match status" value="1"/>
</dbReference>
<name>A0A383EL18_9ZZZZ</name>
<feature type="non-terminal residue" evidence="2">
    <location>
        <position position="1"/>
    </location>
</feature>
<gene>
    <name evidence="2" type="ORF">METZ01_LOCUS510183</name>
</gene>
<dbReference type="EMBL" id="UINC01226725">
    <property type="protein sequence ID" value="SVE57329.1"/>
    <property type="molecule type" value="Genomic_DNA"/>
</dbReference>
<organism evidence="2">
    <name type="scientific">marine metagenome</name>
    <dbReference type="NCBI Taxonomy" id="408172"/>
    <lineage>
        <taxon>unclassified sequences</taxon>
        <taxon>metagenomes</taxon>
        <taxon>ecological metagenomes</taxon>
    </lineage>
</organism>
<protein>
    <recommendedName>
        <fullName evidence="3">SMP-30/Gluconolactonase/LRE-like region domain-containing protein</fullName>
    </recommendedName>
</protein>
<dbReference type="AlphaFoldDB" id="A0A383EL18"/>
<evidence type="ECO:0000256" key="1">
    <source>
        <dbReference type="ARBA" id="ARBA00022737"/>
    </source>
</evidence>